<name>A0ACD3RRD3_LARCR</name>
<sequence>MGDCNHHCNHESEDDVTVVFHKVDRGGDDNDDDEDSGDSERQATEWIHLQSNCRVSCDDDEEDAREETRGREHSPEGKASLCPPAFCVRPASREEESAREGQEKPKRCPGLGLFYAFLSTVFFSIITLLVKTIEGVHAIEISAIRCFFQMLFTMPLLIYHKTGFLGPRDKRIYLVLRGFIGSNAMILLFYAVQQMPLADATVIMFSNPVFTSLLAWIFLKERCTIWDCVFTVFTITGVILIARPPFIFGQHLRGIEGDYTNHIKGSIAAFAGAIGAAFTFVVLRKIGKSVHYYLSVWYYAVIGFIECIITVSILGEWKIPFCGRDRWMLMLIAVLGIAGQTFLTKALQIEKAGPVALMRTIDVHELPHPNCLSVRASERASELCQPVTEKTKNLHRATCVEVLQSTRLFRWMLTGFDSIGRGLQADNYATDTCQDQTEPAPTGTLMAFCSETEDKSAAPQGDAMATEENQTQVVAAVLARRASPPSTGSRSSRAARHANNCQEAQRYADQLWHSKERSSPPLLFYRKLSCDSGKGTILDEEYDCLDCASKILNTEEKLYPEPSAGKSIEGIANPVTPIPGESSEGSPCQLDTSGEGVDTGRNRTGSTRCSCTMSSLYVSPNIYCCHTPRSSPGSVHSPRLKLQPLSANPATRPPQQPTCVHAGFPQDISLPLISVQPIQRTGLFGVISPVTPPSPTTGSITKMDTSTGTTSKMATRVWRGSTEGPGLTNSPWRKCSYDGHR</sequence>
<accession>A0ACD3RRD3</accession>
<reference evidence="1" key="1">
    <citation type="submission" date="2018-11" db="EMBL/GenBank/DDBJ databases">
        <title>The sequence and de novo assembly of Larimichthys crocea genome using PacBio and Hi-C technologies.</title>
        <authorList>
            <person name="Xu P."/>
            <person name="Chen B."/>
            <person name="Zhou Z."/>
            <person name="Ke Q."/>
            <person name="Wu Y."/>
            <person name="Bai H."/>
            <person name="Pu F."/>
        </authorList>
    </citation>
    <scope>NUCLEOTIDE SEQUENCE</scope>
    <source>
        <tissue evidence="1">Muscle</tissue>
    </source>
</reference>
<keyword evidence="2" id="KW-1185">Reference proteome</keyword>
<dbReference type="Proteomes" id="UP000793456">
    <property type="component" value="Chromosome II"/>
</dbReference>
<evidence type="ECO:0000313" key="2">
    <source>
        <dbReference type="Proteomes" id="UP000793456"/>
    </source>
</evidence>
<evidence type="ECO:0000313" key="1">
    <source>
        <dbReference type="EMBL" id="TMS22076.1"/>
    </source>
</evidence>
<dbReference type="EMBL" id="CM011675">
    <property type="protein sequence ID" value="TMS22076.1"/>
    <property type="molecule type" value="Genomic_DNA"/>
</dbReference>
<organism evidence="1 2">
    <name type="scientific">Larimichthys crocea</name>
    <name type="common">Large yellow croaker</name>
    <name type="synonym">Pseudosciaena crocea</name>
    <dbReference type="NCBI Taxonomy" id="215358"/>
    <lineage>
        <taxon>Eukaryota</taxon>
        <taxon>Metazoa</taxon>
        <taxon>Chordata</taxon>
        <taxon>Craniata</taxon>
        <taxon>Vertebrata</taxon>
        <taxon>Euteleostomi</taxon>
        <taxon>Actinopterygii</taxon>
        <taxon>Neopterygii</taxon>
        <taxon>Teleostei</taxon>
        <taxon>Neoteleostei</taxon>
        <taxon>Acanthomorphata</taxon>
        <taxon>Eupercaria</taxon>
        <taxon>Sciaenidae</taxon>
        <taxon>Larimichthys</taxon>
    </lineage>
</organism>
<protein>
    <submittedName>
        <fullName evidence="1">Uncharacterized protein</fullName>
    </submittedName>
</protein>
<proteinExistence type="predicted"/>
<comment type="caution">
    <text evidence="1">The sequence shown here is derived from an EMBL/GenBank/DDBJ whole genome shotgun (WGS) entry which is preliminary data.</text>
</comment>
<gene>
    <name evidence="1" type="ORF">E3U43_012341</name>
</gene>